<protein>
    <submittedName>
        <fullName evidence="1">Cytochrome P450</fullName>
    </submittedName>
</protein>
<evidence type="ECO:0000313" key="2">
    <source>
        <dbReference type="Proteomes" id="UP001364695"/>
    </source>
</evidence>
<name>A0ACC6P2P7_9BURK</name>
<keyword evidence="2" id="KW-1185">Reference proteome</keyword>
<comment type="caution">
    <text evidence="1">The sequence shown here is derived from an EMBL/GenBank/DDBJ whole genome shotgun (WGS) entry which is preliminary data.</text>
</comment>
<dbReference type="Proteomes" id="UP001364695">
    <property type="component" value="Unassembled WGS sequence"/>
</dbReference>
<organism evidence="1 2">
    <name type="scientific">Amphibiibacter pelophylacis</name>
    <dbReference type="NCBI Taxonomy" id="1799477"/>
    <lineage>
        <taxon>Bacteria</taxon>
        <taxon>Pseudomonadati</taxon>
        <taxon>Pseudomonadota</taxon>
        <taxon>Betaproteobacteria</taxon>
        <taxon>Burkholderiales</taxon>
        <taxon>Sphaerotilaceae</taxon>
        <taxon>Amphibiibacter</taxon>
    </lineage>
</organism>
<reference evidence="1" key="1">
    <citation type="submission" date="2023-10" db="EMBL/GenBank/DDBJ databases">
        <title>Amphibacter perezi, gen. nov., sp. nov. a novel taxa of the family Comamonadaceae, class Betaproteobacteria isolated from the skin microbiota of Pelophylax perezi from different populations.</title>
        <authorList>
            <person name="Costa S."/>
            <person name="Proenca D.N."/>
            <person name="Lopes I."/>
            <person name="Morais P.V."/>
        </authorList>
    </citation>
    <scope>NUCLEOTIDE SEQUENCE</scope>
    <source>
        <strain evidence="1">SL12-8</strain>
    </source>
</reference>
<proteinExistence type="predicted"/>
<accession>A0ACC6P2P7</accession>
<sequence length="460" mass="50156">MADGSLPPDATDWRAPATWRDPYPHYARLRGSGPLHWSPQFFGGAWLVTGHDDCEAVLRDPRFSAQRTGGWIGQALARRWGLDGEGAPPDDAAALSAGAGGVDDAARAERLAFQRFFARSLIFLDAPHHGRVRKLMQKAFAPVALRASQAAISAMADEHLDAVDAALQRGETVDWMPTVARAMPARVIAHLLGVPLQPQFVAWSDDIAAFIGAVQPGRRQFMAASRALRQLTAWFEQHLEVRARAGTPPESAGDLVGHLLAHTDWDEDQSARTEGRESGPGDSAPLSRAELIAQCAMLLFAGHETTRNLLGNGLLALLQHPATWRDLADHPEAASGAVRELLRWDSPVQYTGRRLVSDLHWHGQTLRRGDLVIALIGSANRDPARYAHPDQLDIRRDAGLHLSFGQGPHLCIGLGLSHIEAETVFARAARRWPTLQIASSAFDTANAVYRGLEHLQIRLG</sequence>
<gene>
    <name evidence="1" type="ORF">RV045_08555</name>
</gene>
<dbReference type="EMBL" id="JAWDIE010000011">
    <property type="protein sequence ID" value="MEJ7138479.1"/>
    <property type="molecule type" value="Genomic_DNA"/>
</dbReference>
<evidence type="ECO:0000313" key="1">
    <source>
        <dbReference type="EMBL" id="MEJ7138479.1"/>
    </source>
</evidence>